<evidence type="ECO:0000256" key="3">
    <source>
        <dbReference type="ARBA" id="ARBA00023125"/>
    </source>
</evidence>
<evidence type="ECO:0000256" key="2">
    <source>
        <dbReference type="ARBA" id="ARBA00023015"/>
    </source>
</evidence>
<dbReference type="SMART" id="SM00448">
    <property type="entry name" value="REC"/>
    <property type="match status" value="1"/>
</dbReference>
<keyword evidence="4" id="KW-0804">Transcription</keyword>
<dbReference type="InterPro" id="IPR011006">
    <property type="entry name" value="CheY-like_superfamily"/>
</dbReference>
<evidence type="ECO:0000313" key="9">
    <source>
        <dbReference type="Proteomes" id="UP001597048"/>
    </source>
</evidence>
<dbReference type="Pfam" id="PF12833">
    <property type="entry name" value="HTH_18"/>
    <property type="match status" value="1"/>
</dbReference>
<dbReference type="InterPro" id="IPR050595">
    <property type="entry name" value="Bact_response_regulator"/>
</dbReference>
<feature type="domain" description="HTH araC/xylS-type" evidence="6">
    <location>
        <begin position="158"/>
        <end position="256"/>
    </location>
</feature>
<reference evidence="9" key="1">
    <citation type="journal article" date="2019" name="Int. J. Syst. Evol. Microbiol.">
        <title>The Global Catalogue of Microorganisms (GCM) 10K type strain sequencing project: providing services to taxonomists for standard genome sequencing and annotation.</title>
        <authorList>
            <consortium name="The Broad Institute Genomics Platform"/>
            <consortium name="The Broad Institute Genome Sequencing Center for Infectious Disease"/>
            <person name="Wu L."/>
            <person name="Ma J."/>
        </authorList>
    </citation>
    <scope>NUCLEOTIDE SEQUENCE [LARGE SCALE GENOMIC DNA]</scope>
    <source>
        <strain evidence="9">CCUG 60525</strain>
    </source>
</reference>
<name>A0ABW3KHI1_9GAMM</name>
<dbReference type="PROSITE" id="PS50110">
    <property type="entry name" value="RESPONSE_REGULATORY"/>
    <property type="match status" value="1"/>
</dbReference>
<feature type="modified residue" description="4-aspartylphosphate" evidence="5">
    <location>
        <position position="57"/>
    </location>
</feature>
<proteinExistence type="predicted"/>
<dbReference type="Pfam" id="PF00072">
    <property type="entry name" value="Response_reg"/>
    <property type="match status" value="1"/>
</dbReference>
<dbReference type="SMART" id="SM00342">
    <property type="entry name" value="HTH_ARAC"/>
    <property type="match status" value="1"/>
</dbReference>
<dbReference type="Gene3D" id="3.40.50.2300">
    <property type="match status" value="1"/>
</dbReference>
<dbReference type="SUPFAM" id="SSF46689">
    <property type="entry name" value="Homeodomain-like"/>
    <property type="match status" value="1"/>
</dbReference>
<evidence type="ECO:0000259" key="7">
    <source>
        <dbReference type="PROSITE" id="PS50110"/>
    </source>
</evidence>
<dbReference type="PROSITE" id="PS01124">
    <property type="entry name" value="HTH_ARAC_FAMILY_2"/>
    <property type="match status" value="1"/>
</dbReference>
<dbReference type="Gene3D" id="1.10.10.60">
    <property type="entry name" value="Homeodomain-like"/>
    <property type="match status" value="1"/>
</dbReference>
<dbReference type="PRINTS" id="PR00032">
    <property type="entry name" value="HTHARAC"/>
</dbReference>
<sequence length="258" mass="29175">MDTLKNRRVLIVEDEEADRMLLASYLQQQGCQVFYANDGLHGIEQARILQPDIILMDSEMPRCNGRDACKVIAQDPRTQHIPVIFISGMTSSEQRVRGLLAGAVDYIDKPFAFSEVKLRLVIHLKNRPNLVQHSPDSATEPLPITLLPTNNRHAILFHNARTHLLTSLATTLPMSELEKLTRSNSKHLNMAFKVCAGVTVYEYLREERMKEAKALLQQTPLAIQDIAYEIGFTDSANFATAFKDRFGLAPRAFRQKTN</sequence>
<dbReference type="InterPro" id="IPR018060">
    <property type="entry name" value="HTH_AraC"/>
</dbReference>
<dbReference type="PROSITE" id="PS00041">
    <property type="entry name" value="HTH_ARAC_FAMILY_1"/>
    <property type="match status" value="1"/>
</dbReference>
<keyword evidence="9" id="KW-1185">Reference proteome</keyword>
<dbReference type="InterPro" id="IPR001789">
    <property type="entry name" value="Sig_transdc_resp-reg_receiver"/>
</dbReference>
<dbReference type="InterPro" id="IPR018062">
    <property type="entry name" value="HTH_AraC-typ_CS"/>
</dbReference>
<feature type="domain" description="Response regulatory" evidence="7">
    <location>
        <begin position="8"/>
        <end position="124"/>
    </location>
</feature>
<dbReference type="PANTHER" id="PTHR44591:SF3">
    <property type="entry name" value="RESPONSE REGULATORY DOMAIN-CONTAINING PROTEIN"/>
    <property type="match status" value="1"/>
</dbReference>
<evidence type="ECO:0000256" key="4">
    <source>
        <dbReference type="ARBA" id="ARBA00023163"/>
    </source>
</evidence>
<dbReference type="Proteomes" id="UP001597048">
    <property type="component" value="Unassembled WGS sequence"/>
</dbReference>
<dbReference type="RefSeq" id="WP_379557144.1">
    <property type="nucleotide sequence ID" value="NZ_JBHTJS010000007.1"/>
</dbReference>
<comment type="caution">
    <text evidence="8">The sequence shown here is derived from an EMBL/GenBank/DDBJ whole genome shotgun (WGS) entry which is preliminary data.</text>
</comment>
<accession>A0ABW3KHI1</accession>
<organism evidence="8 9">
    <name type="scientific">Oceanisphaera ostreae</name>
    <dbReference type="NCBI Taxonomy" id="914151"/>
    <lineage>
        <taxon>Bacteria</taxon>
        <taxon>Pseudomonadati</taxon>
        <taxon>Pseudomonadota</taxon>
        <taxon>Gammaproteobacteria</taxon>
        <taxon>Aeromonadales</taxon>
        <taxon>Aeromonadaceae</taxon>
        <taxon>Oceanisphaera</taxon>
    </lineage>
</organism>
<dbReference type="InterPro" id="IPR009057">
    <property type="entry name" value="Homeodomain-like_sf"/>
</dbReference>
<dbReference type="InterPro" id="IPR020449">
    <property type="entry name" value="Tscrpt_reg_AraC-type_HTH"/>
</dbReference>
<evidence type="ECO:0000256" key="5">
    <source>
        <dbReference type="PROSITE-ProRule" id="PRU00169"/>
    </source>
</evidence>
<keyword evidence="2" id="KW-0805">Transcription regulation</keyword>
<dbReference type="SUPFAM" id="SSF52172">
    <property type="entry name" value="CheY-like"/>
    <property type="match status" value="1"/>
</dbReference>
<gene>
    <name evidence="8" type="ORF">ACFQ1C_03500</name>
</gene>
<dbReference type="PANTHER" id="PTHR44591">
    <property type="entry name" value="STRESS RESPONSE REGULATOR PROTEIN 1"/>
    <property type="match status" value="1"/>
</dbReference>
<evidence type="ECO:0000256" key="1">
    <source>
        <dbReference type="ARBA" id="ARBA00022553"/>
    </source>
</evidence>
<keyword evidence="3" id="KW-0238">DNA-binding</keyword>
<dbReference type="EMBL" id="JBHTJS010000007">
    <property type="protein sequence ID" value="MFD1007222.1"/>
    <property type="molecule type" value="Genomic_DNA"/>
</dbReference>
<protein>
    <submittedName>
        <fullName evidence="8">Response regulator</fullName>
    </submittedName>
</protein>
<evidence type="ECO:0000259" key="6">
    <source>
        <dbReference type="PROSITE" id="PS01124"/>
    </source>
</evidence>
<evidence type="ECO:0000313" key="8">
    <source>
        <dbReference type="EMBL" id="MFD1007222.1"/>
    </source>
</evidence>
<keyword evidence="1 5" id="KW-0597">Phosphoprotein</keyword>